<keyword evidence="2" id="KW-1185">Reference proteome</keyword>
<dbReference type="AlphaFoldDB" id="A0AAD4P9Y2"/>
<evidence type="ECO:0000313" key="2">
    <source>
        <dbReference type="Proteomes" id="UP001190926"/>
    </source>
</evidence>
<organism evidence="1 2">
    <name type="scientific">Perilla frutescens var. hirtella</name>
    <name type="common">Perilla citriodora</name>
    <name type="synonym">Perilla setoyensis</name>
    <dbReference type="NCBI Taxonomy" id="608512"/>
    <lineage>
        <taxon>Eukaryota</taxon>
        <taxon>Viridiplantae</taxon>
        <taxon>Streptophyta</taxon>
        <taxon>Embryophyta</taxon>
        <taxon>Tracheophyta</taxon>
        <taxon>Spermatophyta</taxon>
        <taxon>Magnoliopsida</taxon>
        <taxon>eudicotyledons</taxon>
        <taxon>Gunneridae</taxon>
        <taxon>Pentapetalae</taxon>
        <taxon>asterids</taxon>
        <taxon>lamiids</taxon>
        <taxon>Lamiales</taxon>
        <taxon>Lamiaceae</taxon>
        <taxon>Nepetoideae</taxon>
        <taxon>Elsholtzieae</taxon>
        <taxon>Perilla</taxon>
    </lineage>
</organism>
<sequence>MASVAPSSALTAAALHCQDLNPSFSSNSAVSLSFKLRFFCNSTKIFSLYPLVLQCSRASANNGRISKSLVVAALPNPS</sequence>
<dbReference type="Proteomes" id="UP001190926">
    <property type="component" value="Unassembled WGS sequence"/>
</dbReference>
<gene>
    <name evidence="1" type="ORF">C2S53_016285</name>
</gene>
<proteinExistence type="predicted"/>
<comment type="caution">
    <text evidence="1">The sequence shown here is derived from an EMBL/GenBank/DDBJ whole genome shotgun (WGS) entry which is preliminary data.</text>
</comment>
<name>A0AAD4P9Y2_PERFH</name>
<protein>
    <submittedName>
        <fullName evidence="1">PHD finger family protein</fullName>
    </submittedName>
</protein>
<evidence type="ECO:0000313" key="1">
    <source>
        <dbReference type="EMBL" id="KAH6831385.1"/>
    </source>
</evidence>
<dbReference type="EMBL" id="SDAM02000091">
    <property type="protein sequence ID" value="KAH6831385.1"/>
    <property type="molecule type" value="Genomic_DNA"/>
</dbReference>
<reference evidence="1 2" key="1">
    <citation type="journal article" date="2021" name="Nat. Commun.">
        <title>Incipient diploidization of the medicinal plant Perilla within 10,000 years.</title>
        <authorList>
            <person name="Zhang Y."/>
            <person name="Shen Q."/>
            <person name="Leng L."/>
            <person name="Zhang D."/>
            <person name="Chen S."/>
            <person name="Shi Y."/>
            <person name="Ning Z."/>
            <person name="Chen S."/>
        </authorList>
    </citation>
    <scope>NUCLEOTIDE SEQUENCE [LARGE SCALE GENOMIC DNA]</scope>
    <source>
        <strain evidence="2">cv. PC099</strain>
    </source>
</reference>
<accession>A0AAD4P9Y2</accession>